<protein>
    <submittedName>
        <fullName evidence="1">Uncharacterized protein</fullName>
    </submittedName>
</protein>
<keyword evidence="2" id="KW-1185">Reference proteome</keyword>
<dbReference type="Proteomes" id="UP001595892">
    <property type="component" value="Unassembled WGS sequence"/>
</dbReference>
<proteinExistence type="predicted"/>
<organism evidence="1 2">
    <name type="scientific">Coralloluteibacterium thermophilum</name>
    <dbReference type="NCBI Taxonomy" id="2707049"/>
    <lineage>
        <taxon>Bacteria</taxon>
        <taxon>Pseudomonadati</taxon>
        <taxon>Pseudomonadota</taxon>
        <taxon>Gammaproteobacteria</taxon>
        <taxon>Lysobacterales</taxon>
        <taxon>Lysobacteraceae</taxon>
        <taxon>Coralloluteibacterium</taxon>
    </lineage>
</organism>
<name>A0ABV9NFI3_9GAMM</name>
<reference evidence="2" key="1">
    <citation type="journal article" date="2019" name="Int. J. Syst. Evol. Microbiol.">
        <title>The Global Catalogue of Microorganisms (GCM) 10K type strain sequencing project: providing services to taxonomists for standard genome sequencing and annotation.</title>
        <authorList>
            <consortium name="The Broad Institute Genomics Platform"/>
            <consortium name="The Broad Institute Genome Sequencing Center for Infectious Disease"/>
            <person name="Wu L."/>
            <person name="Ma J."/>
        </authorList>
    </citation>
    <scope>NUCLEOTIDE SEQUENCE [LARGE SCALE GENOMIC DNA]</scope>
    <source>
        <strain evidence="2">CGMCC 1.13574</strain>
    </source>
</reference>
<gene>
    <name evidence="1" type="ORF">ACFO3Q_02980</name>
</gene>
<comment type="caution">
    <text evidence="1">The sequence shown here is derived from an EMBL/GenBank/DDBJ whole genome shotgun (WGS) entry which is preliminary data.</text>
</comment>
<sequence>MFPLATFDSVDLQTANALLVRWGHRMGPLERGNSQAQHCHVLRAHGEPVAVVCTSSLIRERVGGGLGHLTRENTVELSRLCAGEPWACRVALRLWRELVFPGTGARWAVSYQDAVMHSGNVYRFDGWQRAGFSSSGTDSRSGRKGRRKWIWVWELPASQAVEAAA</sequence>
<evidence type="ECO:0000313" key="2">
    <source>
        <dbReference type="Proteomes" id="UP001595892"/>
    </source>
</evidence>
<dbReference type="RefSeq" id="WP_377003136.1">
    <property type="nucleotide sequence ID" value="NZ_JBHSGG010000003.1"/>
</dbReference>
<accession>A0ABV9NFI3</accession>
<evidence type="ECO:0000313" key="1">
    <source>
        <dbReference type="EMBL" id="MFC4727132.1"/>
    </source>
</evidence>
<dbReference type="EMBL" id="JBHSGG010000003">
    <property type="protein sequence ID" value="MFC4727132.1"/>
    <property type="molecule type" value="Genomic_DNA"/>
</dbReference>